<keyword evidence="1" id="KW-1133">Transmembrane helix</keyword>
<comment type="caution">
    <text evidence="2">The sequence shown here is derived from an EMBL/GenBank/DDBJ whole genome shotgun (WGS) entry which is preliminary data.</text>
</comment>
<organism evidence="2 3">
    <name type="scientific">Actinomadura rugatobispora</name>
    <dbReference type="NCBI Taxonomy" id="1994"/>
    <lineage>
        <taxon>Bacteria</taxon>
        <taxon>Bacillati</taxon>
        <taxon>Actinomycetota</taxon>
        <taxon>Actinomycetes</taxon>
        <taxon>Streptosporangiales</taxon>
        <taxon>Thermomonosporaceae</taxon>
        <taxon>Actinomadura</taxon>
    </lineage>
</organism>
<feature type="transmembrane region" description="Helical" evidence="1">
    <location>
        <begin position="93"/>
        <end position="110"/>
    </location>
</feature>
<proteinExistence type="predicted"/>
<name>A0ABW1A9U3_9ACTN</name>
<evidence type="ECO:0000313" key="3">
    <source>
        <dbReference type="Proteomes" id="UP001596074"/>
    </source>
</evidence>
<keyword evidence="1" id="KW-0472">Membrane</keyword>
<feature type="transmembrane region" description="Helical" evidence="1">
    <location>
        <begin position="32"/>
        <end position="50"/>
    </location>
</feature>
<protein>
    <recommendedName>
        <fullName evidence="4">Lysoplasmalogenase</fullName>
    </recommendedName>
</protein>
<dbReference type="RefSeq" id="WP_378287227.1">
    <property type="nucleotide sequence ID" value="NZ_JBHSON010000067.1"/>
</dbReference>
<dbReference type="EMBL" id="JBHSON010000067">
    <property type="protein sequence ID" value="MFC5751322.1"/>
    <property type="molecule type" value="Genomic_DNA"/>
</dbReference>
<feature type="transmembrane region" description="Helical" evidence="1">
    <location>
        <begin position="6"/>
        <end position="25"/>
    </location>
</feature>
<feature type="transmembrane region" description="Helical" evidence="1">
    <location>
        <begin position="62"/>
        <end position="81"/>
    </location>
</feature>
<evidence type="ECO:0000313" key="2">
    <source>
        <dbReference type="EMBL" id="MFC5751322.1"/>
    </source>
</evidence>
<gene>
    <name evidence="2" type="ORF">ACFPZN_37380</name>
</gene>
<feature type="transmembrane region" description="Helical" evidence="1">
    <location>
        <begin position="116"/>
        <end position="134"/>
    </location>
</feature>
<evidence type="ECO:0008006" key="4">
    <source>
        <dbReference type="Google" id="ProtNLM"/>
    </source>
</evidence>
<reference evidence="3" key="1">
    <citation type="journal article" date="2019" name="Int. J. Syst. Evol. Microbiol.">
        <title>The Global Catalogue of Microorganisms (GCM) 10K type strain sequencing project: providing services to taxonomists for standard genome sequencing and annotation.</title>
        <authorList>
            <consortium name="The Broad Institute Genomics Platform"/>
            <consortium name="The Broad Institute Genome Sequencing Center for Infectious Disease"/>
            <person name="Wu L."/>
            <person name="Ma J."/>
        </authorList>
    </citation>
    <scope>NUCLEOTIDE SEQUENCE [LARGE SCALE GENOMIC DNA]</scope>
    <source>
        <strain evidence="3">KCTC 42087</strain>
    </source>
</reference>
<accession>A0ABW1A9U3</accession>
<sequence>MTDYPIALAAEDFVPVALTAAGVMLLRHRHPLVPAAAGLLLAGGFAKAGWKLIVALDGPDLPWLYHALFPLLALGFTVLAYALSRDLRRTPHAAVLAVPLSAVLAAAAVLRDTWPAMVWTIIAVTVVAVLLVRAARREGDVLAAVLFGLWLAGQYLLGPMAARSEQSIALQWVEQSCNTVAQAAFAFAAWRLARTAREPVPTGKEAA</sequence>
<keyword evidence="1" id="KW-0812">Transmembrane</keyword>
<keyword evidence="3" id="KW-1185">Reference proteome</keyword>
<evidence type="ECO:0000256" key="1">
    <source>
        <dbReference type="SAM" id="Phobius"/>
    </source>
</evidence>
<dbReference type="Proteomes" id="UP001596074">
    <property type="component" value="Unassembled WGS sequence"/>
</dbReference>
<feature type="transmembrane region" description="Helical" evidence="1">
    <location>
        <begin position="141"/>
        <end position="157"/>
    </location>
</feature>